<feature type="transmembrane region" description="Helical" evidence="5">
    <location>
        <begin position="292"/>
        <end position="312"/>
    </location>
</feature>
<evidence type="ECO:0000256" key="5">
    <source>
        <dbReference type="SAM" id="Phobius"/>
    </source>
</evidence>
<keyword evidence="3 5" id="KW-1133">Transmembrane helix</keyword>
<feature type="transmembrane region" description="Helical" evidence="5">
    <location>
        <begin position="82"/>
        <end position="103"/>
    </location>
</feature>
<protein>
    <submittedName>
        <fullName evidence="7">Iron permease</fullName>
    </submittedName>
</protein>
<dbReference type="InterPro" id="IPR036259">
    <property type="entry name" value="MFS_trans_sf"/>
</dbReference>
<evidence type="ECO:0000313" key="8">
    <source>
        <dbReference type="Proteomes" id="UP000799118"/>
    </source>
</evidence>
<feature type="domain" description="Major facilitator superfamily (MFS) profile" evidence="6">
    <location>
        <begin position="1"/>
        <end position="477"/>
    </location>
</feature>
<feature type="transmembrane region" description="Helical" evidence="5">
    <location>
        <begin position="348"/>
        <end position="368"/>
    </location>
</feature>
<feature type="transmembrane region" description="Helical" evidence="5">
    <location>
        <begin position="255"/>
        <end position="272"/>
    </location>
</feature>
<feature type="transmembrane region" description="Helical" evidence="5">
    <location>
        <begin position="453"/>
        <end position="472"/>
    </location>
</feature>
<dbReference type="PRINTS" id="PR01036">
    <property type="entry name" value="TCRTETB"/>
</dbReference>
<evidence type="ECO:0000256" key="3">
    <source>
        <dbReference type="ARBA" id="ARBA00022989"/>
    </source>
</evidence>
<evidence type="ECO:0000256" key="4">
    <source>
        <dbReference type="ARBA" id="ARBA00023136"/>
    </source>
</evidence>
<feature type="transmembrane region" description="Helical" evidence="5">
    <location>
        <begin position="56"/>
        <end position="76"/>
    </location>
</feature>
<dbReference type="GO" id="GO:0022857">
    <property type="term" value="F:transmembrane transporter activity"/>
    <property type="evidence" value="ECO:0007669"/>
    <property type="project" value="InterPro"/>
</dbReference>
<evidence type="ECO:0000256" key="1">
    <source>
        <dbReference type="ARBA" id="ARBA00004141"/>
    </source>
</evidence>
<reference evidence="7" key="1">
    <citation type="journal article" date="2019" name="Environ. Microbiol.">
        <title>Fungal ecological strategies reflected in gene transcription - a case study of two litter decomposers.</title>
        <authorList>
            <person name="Barbi F."/>
            <person name="Kohler A."/>
            <person name="Barry K."/>
            <person name="Baskaran P."/>
            <person name="Daum C."/>
            <person name="Fauchery L."/>
            <person name="Ihrmark K."/>
            <person name="Kuo A."/>
            <person name="LaButti K."/>
            <person name="Lipzen A."/>
            <person name="Morin E."/>
            <person name="Grigoriev I.V."/>
            <person name="Henrissat B."/>
            <person name="Lindahl B."/>
            <person name="Martin F."/>
        </authorList>
    </citation>
    <scope>NUCLEOTIDE SEQUENCE</scope>
    <source>
        <strain evidence="7">JB14</strain>
    </source>
</reference>
<accession>A0A6A4H3F2</accession>
<dbReference type="InterPro" id="IPR011701">
    <property type="entry name" value="MFS"/>
</dbReference>
<keyword evidence="2 5" id="KW-0812">Transmembrane</keyword>
<sequence>MVLTALEFTAIGTALPIIASDLHGSQFVWVGSAYTLASTALLPFCGGLAQVIGRRAVVLGSLVVFAIGSALCGAAPSMNFLIAGRTVQGLGAGGITALIQIILADLVPLRERGTFNGLMALAWTIGGGSGPVIGGAFAEAGQWRWLFYINIIISGVAFVMVFAFLRLRTPSTPWRERILEMDWIGNIILITATTSIVIALTWGGIQSPWTSPRILIPLILGLLGLVAFIIYEAVLASHPIVPFILMSDRTAVSGYIQNFLMGVILATLSYWLPVYFQACRDAGPTASGVDSFGLTFTTSPSAMVAGILIQTMSRYRPQMWCGWVLMIIGTGLLSTLDTNSSPGKAVGFEIITGVGIGIIYVGAYFPVLAPIPVTKSAPALAFYTCVRNFSLVWGVTIGGAILQNELNKRLPTDFLSEFPSGIEVAFSIIPTIGTLPEPLRADVRNAFAGALQVMWRVLTGIGGVGLLASFAMKDLPLHTSVDKNWERTNIVQKKWGNHDVEIGVSERIQMETQ</sequence>
<evidence type="ECO:0000259" key="6">
    <source>
        <dbReference type="PROSITE" id="PS50850"/>
    </source>
</evidence>
<name>A0A6A4H3F2_9AGAR</name>
<evidence type="ECO:0000313" key="7">
    <source>
        <dbReference type="EMBL" id="KAE9392719.1"/>
    </source>
</evidence>
<keyword evidence="8" id="KW-1185">Reference proteome</keyword>
<dbReference type="Pfam" id="PF07690">
    <property type="entry name" value="MFS_1"/>
    <property type="match status" value="1"/>
</dbReference>
<dbReference type="PANTHER" id="PTHR23501:SF102">
    <property type="entry name" value="DRUG TRANSPORTER, PUTATIVE (AFU_ORTHOLOGUE AFUA_3G08530)-RELATED"/>
    <property type="match status" value="1"/>
</dbReference>
<dbReference type="InterPro" id="IPR020846">
    <property type="entry name" value="MFS_dom"/>
</dbReference>
<keyword evidence="4 5" id="KW-0472">Membrane</keyword>
<feature type="transmembrane region" description="Helical" evidence="5">
    <location>
        <begin position="319"/>
        <end position="336"/>
    </location>
</feature>
<feature type="transmembrane region" description="Helical" evidence="5">
    <location>
        <begin position="29"/>
        <end position="49"/>
    </location>
</feature>
<evidence type="ECO:0000256" key="2">
    <source>
        <dbReference type="ARBA" id="ARBA00022692"/>
    </source>
</evidence>
<dbReference type="Proteomes" id="UP000799118">
    <property type="component" value="Unassembled WGS sequence"/>
</dbReference>
<dbReference type="GO" id="GO:0005886">
    <property type="term" value="C:plasma membrane"/>
    <property type="evidence" value="ECO:0007669"/>
    <property type="project" value="TreeGrafter"/>
</dbReference>
<proteinExistence type="predicted"/>
<dbReference type="PROSITE" id="PS50850">
    <property type="entry name" value="MFS"/>
    <property type="match status" value="1"/>
</dbReference>
<dbReference type="PANTHER" id="PTHR23501">
    <property type="entry name" value="MAJOR FACILITATOR SUPERFAMILY"/>
    <property type="match status" value="1"/>
</dbReference>
<organism evidence="7 8">
    <name type="scientific">Gymnopus androsaceus JB14</name>
    <dbReference type="NCBI Taxonomy" id="1447944"/>
    <lineage>
        <taxon>Eukaryota</taxon>
        <taxon>Fungi</taxon>
        <taxon>Dikarya</taxon>
        <taxon>Basidiomycota</taxon>
        <taxon>Agaricomycotina</taxon>
        <taxon>Agaricomycetes</taxon>
        <taxon>Agaricomycetidae</taxon>
        <taxon>Agaricales</taxon>
        <taxon>Marasmiineae</taxon>
        <taxon>Omphalotaceae</taxon>
        <taxon>Gymnopus</taxon>
    </lineage>
</organism>
<feature type="transmembrane region" description="Helical" evidence="5">
    <location>
        <begin position="115"/>
        <end position="133"/>
    </location>
</feature>
<feature type="transmembrane region" description="Helical" evidence="5">
    <location>
        <begin position="380"/>
        <end position="402"/>
    </location>
</feature>
<dbReference type="AlphaFoldDB" id="A0A6A4H3F2"/>
<gene>
    <name evidence="7" type="ORF">BT96DRAFT_864042</name>
</gene>
<feature type="transmembrane region" description="Helical" evidence="5">
    <location>
        <begin position="145"/>
        <end position="167"/>
    </location>
</feature>
<comment type="subcellular location">
    <subcellularLocation>
        <location evidence="1">Membrane</location>
        <topology evidence="1">Multi-pass membrane protein</topology>
    </subcellularLocation>
</comment>
<feature type="transmembrane region" description="Helical" evidence="5">
    <location>
        <begin position="183"/>
        <end position="202"/>
    </location>
</feature>
<dbReference type="Gene3D" id="1.20.1250.20">
    <property type="entry name" value="MFS general substrate transporter like domains"/>
    <property type="match status" value="1"/>
</dbReference>
<dbReference type="SUPFAM" id="SSF103473">
    <property type="entry name" value="MFS general substrate transporter"/>
    <property type="match status" value="1"/>
</dbReference>
<feature type="transmembrane region" description="Helical" evidence="5">
    <location>
        <begin position="214"/>
        <end position="234"/>
    </location>
</feature>
<dbReference type="EMBL" id="ML769589">
    <property type="protein sequence ID" value="KAE9392719.1"/>
    <property type="molecule type" value="Genomic_DNA"/>
</dbReference>
<dbReference type="OrthoDB" id="3437016at2759"/>